<dbReference type="EMBL" id="ACVQ01000003">
    <property type="protein sequence ID" value="EET80860.1"/>
    <property type="molecule type" value="Genomic_DNA"/>
</dbReference>
<feature type="transmembrane region" description="Helical" evidence="1">
    <location>
        <begin position="47"/>
        <end position="65"/>
    </location>
</feature>
<proteinExistence type="predicted"/>
<keyword evidence="1" id="KW-0812">Transmembrane</keyword>
<reference evidence="2 3" key="1">
    <citation type="submission" date="2009-07" db="EMBL/GenBank/DDBJ databases">
        <authorList>
            <person name="Madupu R."/>
            <person name="Sebastian Y."/>
            <person name="Durkin A.S."/>
            <person name="Torralba M."/>
            <person name="Methe B."/>
            <person name="Sutton G.G."/>
            <person name="Strausberg R.L."/>
            <person name="Nelson K.E."/>
        </authorList>
    </citation>
    <scope>NUCLEOTIDE SEQUENCE [LARGE SCALE GENOMIC DNA]</scope>
    <source>
        <strain evidence="2 3">RM3277</strain>
    </source>
</reference>
<evidence type="ECO:0000313" key="3">
    <source>
        <dbReference type="Proteomes" id="UP000003107"/>
    </source>
</evidence>
<evidence type="ECO:0000256" key="1">
    <source>
        <dbReference type="SAM" id="Phobius"/>
    </source>
</evidence>
<sequence>MFFELAKITGVKLFRWCIYGYILCFIALSTTLYMLLNSFWITDEIRYGFGITIIIFVITQILYFISWNRINIIQEEQKSKES</sequence>
<keyword evidence="1" id="KW-1133">Transmembrane helix</keyword>
<gene>
    <name evidence="2" type="ORF">CAMSH0001_1588</name>
</gene>
<dbReference type="AlphaFoldDB" id="C6RD02"/>
<name>C6RD02_9BACT</name>
<organism evidence="2 3">
    <name type="scientific">Campylobacter showae RM3277</name>
    <dbReference type="NCBI Taxonomy" id="553219"/>
    <lineage>
        <taxon>Bacteria</taxon>
        <taxon>Pseudomonadati</taxon>
        <taxon>Campylobacterota</taxon>
        <taxon>Epsilonproteobacteria</taxon>
        <taxon>Campylobacterales</taxon>
        <taxon>Campylobacteraceae</taxon>
        <taxon>Campylobacter</taxon>
    </lineage>
</organism>
<protein>
    <submittedName>
        <fullName evidence="2">Uncharacterized protein</fullName>
    </submittedName>
</protein>
<accession>C6RD02</accession>
<feature type="transmembrane region" description="Helical" evidence="1">
    <location>
        <begin position="21"/>
        <end position="41"/>
    </location>
</feature>
<dbReference type="Proteomes" id="UP000003107">
    <property type="component" value="Unassembled WGS sequence"/>
</dbReference>
<dbReference type="eggNOG" id="ENOG503190E">
    <property type="taxonomic scope" value="Bacteria"/>
</dbReference>
<keyword evidence="1" id="KW-0472">Membrane</keyword>
<evidence type="ECO:0000313" key="2">
    <source>
        <dbReference type="EMBL" id="EET80860.1"/>
    </source>
</evidence>
<comment type="caution">
    <text evidence="2">The sequence shown here is derived from an EMBL/GenBank/DDBJ whole genome shotgun (WGS) entry which is preliminary data.</text>
</comment>
<keyword evidence="3" id="KW-1185">Reference proteome</keyword>